<dbReference type="eggNOG" id="COG3660">
    <property type="taxonomic scope" value="Bacteria"/>
</dbReference>
<proteinExistence type="predicted"/>
<sequence>MSERPPLHLWILSDGNPGHYNQSAAIADRLSLTHEVTFDWIDAKLNLRGVLRPLLATALNVFKGKLTPAFIEKIYTIPEGIPEKRPDLIVSSGGKTAFLNIMLGRLTHAKTLFIGTPPGINCRQFTRLFVLEHLPRCPDSLLLDIIPTRITPQKIEEAGLQYLSERGIRGQRLWCMLIGGSSRSHHYSDKDWLELAQGMNSLAEKYGIKWLVTTSRRTDPAAERILSGNLQPRHVQDAAYWGIEPRKVVSAFLGASEVVFSTQDSLTMLTEAMMSGKPAWAIYPRDVRLEHKSASFYREYLRRNINLGRLLAIEIHQLPTINPEGRIKKFREGADKGLMEDIDTELSKLI</sequence>
<keyword evidence="2" id="KW-1185">Reference proteome</keyword>
<evidence type="ECO:0000313" key="1">
    <source>
        <dbReference type="EMBL" id="ACL71573.1"/>
    </source>
</evidence>
<accession>B8GL55</accession>
<dbReference type="STRING" id="396588.Tgr7_0476"/>
<dbReference type="Pfam" id="PF06258">
    <property type="entry name" value="Mito_fiss_Elm1"/>
    <property type="match status" value="1"/>
</dbReference>
<dbReference type="InterPro" id="IPR009367">
    <property type="entry name" value="Elm1-like"/>
</dbReference>
<evidence type="ECO:0000313" key="2">
    <source>
        <dbReference type="Proteomes" id="UP000002383"/>
    </source>
</evidence>
<gene>
    <name evidence="1" type="ordered locus">Tgr7_0476</name>
</gene>
<dbReference type="KEGG" id="tgr:Tgr7_0476"/>
<dbReference type="AlphaFoldDB" id="B8GL55"/>
<dbReference type="RefSeq" id="WP_012637061.1">
    <property type="nucleotide sequence ID" value="NC_011901.1"/>
</dbReference>
<dbReference type="Proteomes" id="UP000002383">
    <property type="component" value="Chromosome"/>
</dbReference>
<name>B8GL55_THISH</name>
<organism evidence="1 2">
    <name type="scientific">Thioalkalivibrio sulfidiphilus (strain HL-EbGR7)</name>
    <dbReference type="NCBI Taxonomy" id="396588"/>
    <lineage>
        <taxon>Bacteria</taxon>
        <taxon>Pseudomonadati</taxon>
        <taxon>Pseudomonadota</taxon>
        <taxon>Gammaproteobacteria</taxon>
        <taxon>Chromatiales</taxon>
        <taxon>Ectothiorhodospiraceae</taxon>
        <taxon>Thioalkalivibrio</taxon>
    </lineage>
</organism>
<protein>
    <submittedName>
        <fullName evidence="1">Nucleoside-diphosphate-sugar epimerase-like protein</fullName>
    </submittedName>
</protein>
<dbReference type="HOGENOM" id="CLU_071772_0_0_6"/>
<dbReference type="EMBL" id="CP001339">
    <property type="protein sequence ID" value="ACL71573.1"/>
    <property type="molecule type" value="Genomic_DNA"/>
</dbReference>
<reference evidence="1 2" key="1">
    <citation type="journal article" date="2011" name="Stand. Genomic Sci.">
        <title>Complete genome sequence of 'Thioalkalivibrio sulfidophilus' HL-EbGr7.</title>
        <authorList>
            <person name="Muyzer G."/>
            <person name="Sorokin D.Y."/>
            <person name="Mavromatis K."/>
            <person name="Lapidus A."/>
            <person name="Clum A."/>
            <person name="Ivanova N."/>
            <person name="Pati A."/>
            <person name="d'Haeseleer P."/>
            <person name="Woyke T."/>
            <person name="Kyrpides N.C."/>
        </authorList>
    </citation>
    <scope>NUCLEOTIDE SEQUENCE [LARGE SCALE GENOMIC DNA]</scope>
    <source>
        <strain evidence="1 2">HL-EbGR7</strain>
    </source>
</reference>